<dbReference type="AlphaFoldDB" id="A0A1L9MZM9"/>
<dbReference type="EMBL" id="KV878204">
    <property type="protein sequence ID" value="OJI82483.1"/>
    <property type="molecule type" value="Genomic_DNA"/>
</dbReference>
<feature type="compositionally biased region" description="Basic residues" evidence="1">
    <location>
        <begin position="8"/>
        <end position="25"/>
    </location>
</feature>
<evidence type="ECO:0000313" key="2">
    <source>
        <dbReference type="EMBL" id="OJI82483.1"/>
    </source>
</evidence>
<dbReference type="VEuPathDB" id="FungiDB:ASPTUDRAFT_672963"/>
<gene>
    <name evidence="2" type="ORF">ASPTUDRAFT_672963</name>
</gene>
<evidence type="ECO:0000313" key="3">
    <source>
        <dbReference type="Proteomes" id="UP000184304"/>
    </source>
</evidence>
<dbReference type="Proteomes" id="UP000184304">
    <property type="component" value="Unassembled WGS sequence"/>
</dbReference>
<name>A0A1L9MZM9_ASPTC</name>
<dbReference type="OrthoDB" id="10659836at2759"/>
<accession>A0A1L9MZM9</accession>
<protein>
    <submittedName>
        <fullName evidence="2">Uncharacterized protein</fullName>
    </submittedName>
</protein>
<feature type="region of interest" description="Disordered" evidence="1">
    <location>
        <begin position="1"/>
        <end position="25"/>
    </location>
</feature>
<sequence length="247" mass="27394">MFGGAHQPRQKAVRKSRRRRTPERVARRGKRLLLTRVMHPCRPTGRVGALRGEAEGLEHPFESLELPQGINHGGVIVFWGPIEGRWKNDHLAEQLIGHPELGRCPRRNGIFTTSLPFFIIGMESGLAPLQIVCDRTTSTEDKAGCSATFIPLNLSASPTLRDLAWMSPEVLCMQLRSCQSLLQVLAGSRVCFPYPSYFLPADPVSVHCESVMLEGWLTRVVNIASPPLVHRPTSGSLGDVCTIHFDK</sequence>
<reference evidence="3" key="1">
    <citation type="journal article" date="2017" name="Genome Biol.">
        <title>Comparative genomics reveals high biological diversity and specific adaptations in the industrially and medically important fungal genus Aspergillus.</title>
        <authorList>
            <person name="de Vries R.P."/>
            <person name="Riley R."/>
            <person name="Wiebenga A."/>
            <person name="Aguilar-Osorio G."/>
            <person name="Amillis S."/>
            <person name="Uchima C.A."/>
            <person name="Anderluh G."/>
            <person name="Asadollahi M."/>
            <person name="Askin M."/>
            <person name="Barry K."/>
            <person name="Battaglia E."/>
            <person name="Bayram O."/>
            <person name="Benocci T."/>
            <person name="Braus-Stromeyer S.A."/>
            <person name="Caldana C."/>
            <person name="Canovas D."/>
            <person name="Cerqueira G.C."/>
            <person name="Chen F."/>
            <person name="Chen W."/>
            <person name="Choi C."/>
            <person name="Clum A."/>
            <person name="Dos Santos R.A."/>
            <person name="Damasio A.R."/>
            <person name="Diallinas G."/>
            <person name="Emri T."/>
            <person name="Fekete E."/>
            <person name="Flipphi M."/>
            <person name="Freyberg S."/>
            <person name="Gallo A."/>
            <person name="Gournas C."/>
            <person name="Habgood R."/>
            <person name="Hainaut M."/>
            <person name="Harispe M.L."/>
            <person name="Henrissat B."/>
            <person name="Hilden K.S."/>
            <person name="Hope R."/>
            <person name="Hossain A."/>
            <person name="Karabika E."/>
            <person name="Karaffa L."/>
            <person name="Karanyi Z."/>
            <person name="Krasevec N."/>
            <person name="Kuo A."/>
            <person name="Kusch H."/>
            <person name="LaButti K."/>
            <person name="Lagendijk E.L."/>
            <person name="Lapidus A."/>
            <person name="Levasseur A."/>
            <person name="Lindquist E."/>
            <person name="Lipzen A."/>
            <person name="Logrieco A.F."/>
            <person name="MacCabe A."/>
            <person name="Maekelae M.R."/>
            <person name="Malavazi I."/>
            <person name="Melin P."/>
            <person name="Meyer V."/>
            <person name="Mielnichuk N."/>
            <person name="Miskei M."/>
            <person name="Molnar A.P."/>
            <person name="Mule G."/>
            <person name="Ngan C.Y."/>
            <person name="Orejas M."/>
            <person name="Orosz E."/>
            <person name="Ouedraogo J.P."/>
            <person name="Overkamp K.M."/>
            <person name="Park H.-S."/>
            <person name="Perrone G."/>
            <person name="Piumi F."/>
            <person name="Punt P.J."/>
            <person name="Ram A.F."/>
            <person name="Ramon A."/>
            <person name="Rauscher S."/>
            <person name="Record E."/>
            <person name="Riano-Pachon D.M."/>
            <person name="Robert V."/>
            <person name="Roehrig J."/>
            <person name="Ruller R."/>
            <person name="Salamov A."/>
            <person name="Salih N.S."/>
            <person name="Samson R.A."/>
            <person name="Sandor E."/>
            <person name="Sanguinetti M."/>
            <person name="Schuetze T."/>
            <person name="Sepcic K."/>
            <person name="Shelest E."/>
            <person name="Sherlock G."/>
            <person name="Sophianopoulou V."/>
            <person name="Squina F.M."/>
            <person name="Sun H."/>
            <person name="Susca A."/>
            <person name="Todd R.B."/>
            <person name="Tsang A."/>
            <person name="Unkles S.E."/>
            <person name="van de Wiele N."/>
            <person name="van Rossen-Uffink D."/>
            <person name="Oliveira J.V."/>
            <person name="Vesth T.C."/>
            <person name="Visser J."/>
            <person name="Yu J.-H."/>
            <person name="Zhou M."/>
            <person name="Andersen M.R."/>
            <person name="Archer D.B."/>
            <person name="Baker S.E."/>
            <person name="Benoit I."/>
            <person name="Brakhage A.A."/>
            <person name="Braus G.H."/>
            <person name="Fischer R."/>
            <person name="Frisvad J.C."/>
            <person name="Goldman G.H."/>
            <person name="Houbraken J."/>
            <person name="Oakley B."/>
            <person name="Pocsi I."/>
            <person name="Scazzocchio C."/>
            <person name="Seiboth B."/>
            <person name="vanKuyk P.A."/>
            <person name="Wortman J."/>
            <person name="Dyer P.S."/>
            <person name="Grigoriev I.V."/>
        </authorList>
    </citation>
    <scope>NUCLEOTIDE SEQUENCE [LARGE SCALE GENOMIC DNA]</scope>
    <source>
        <strain evidence="3">CBS 134.48</strain>
    </source>
</reference>
<organism evidence="2 3">
    <name type="scientific">Aspergillus tubingensis (strain CBS 134.48)</name>
    <dbReference type="NCBI Taxonomy" id="767770"/>
    <lineage>
        <taxon>Eukaryota</taxon>
        <taxon>Fungi</taxon>
        <taxon>Dikarya</taxon>
        <taxon>Ascomycota</taxon>
        <taxon>Pezizomycotina</taxon>
        <taxon>Eurotiomycetes</taxon>
        <taxon>Eurotiomycetidae</taxon>
        <taxon>Eurotiales</taxon>
        <taxon>Aspergillaceae</taxon>
        <taxon>Aspergillus</taxon>
        <taxon>Aspergillus subgen. Circumdati</taxon>
    </lineage>
</organism>
<keyword evidence="3" id="KW-1185">Reference proteome</keyword>
<proteinExistence type="predicted"/>
<evidence type="ECO:0000256" key="1">
    <source>
        <dbReference type="SAM" id="MobiDB-lite"/>
    </source>
</evidence>